<dbReference type="GeneID" id="69039167"/>
<proteinExistence type="inferred from homology"/>
<evidence type="ECO:0000256" key="1">
    <source>
        <dbReference type="ARBA" id="ARBA00007133"/>
    </source>
</evidence>
<comment type="similarity">
    <text evidence="1">Belongs to the BLOC1S1 family.</text>
</comment>
<dbReference type="InParanoid" id="C0NSM1"/>
<accession>C0NSM1</accession>
<keyword evidence="5" id="KW-1185">Reference proteome</keyword>
<dbReference type="RefSeq" id="XP_045286368.1">
    <property type="nucleotide sequence ID" value="XM_045433200.1"/>
</dbReference>
<dbReference type="PANTHER" id="PTHR13073">
    <property type="entry name" value="BLOC-1 COMPLEX SUBUNIT 1"/>
    <property type="match status" value="1"/>
</dbReference>
<evidence type="ECO:0000256" key="2">
    <source>
        <dbReference type="ARBA" id="ARBA00019577"/>
    </source>
</evidence>
<dbReference type="InterPro" id="IPR009395">
    <property type="entry name" value="BLOC1S1"/>
</dbReference>
<dbReference type="STRING" id="447093.C0NSM1"/>
<sequence length="158" mass="18184">MATAHTQETTEAKAAFTASLTSVGTNLDADLRMRAQALHDNDNAIKKQEEKLKKTTQDLAKQSKELEKLADMGRKGLNEVGDLQNWAELIERDLLITEETLRLAEEEDEKNGKMNRKPETIMRVRMTFLLENLEMVELFEILHPVRKYDRISFVQKPV</sequence>
<dbReference type="HOGENOM" id="CLU_092507_1_0_1"/>
<evidence type="ECO:0000256" key="3">
    <source>
        <dbReference type="SAM" id="Coils"/>
    </source>
</evidence>
<organism evidence="4 5">
    <name type="scientific">Ajellomyces capsulatus (strain G186AR / H82 / ATCC MYA-2454 / RMSCC 2432)</name>
    <name type="common">Darling's disease fungus</name>
    <name type="synonym">Histoplasma capsulatum</name>
    <dbReference type="NCBI Taxonomy" id="447093"/>
    <lineage>
        <taxon>Eukaryota</taxon>
        <taxon>Fungi</taxon>
        <taxon>Dikarya</taxon>
        <taxon>Ascomycota</taxon>
        <taxon>Pezizomycotina</taxon>
        <taxon>Eurotiomycetes</taxon>
        <taxon>Eurotiomycetidae</taxon>
        <taxon>Onygenales</taxon>
        <taxon>Ajellomycetaceae</taxon>
        <taxon>Histoplasma</taxon>
    </lineage>
</organism>
<dbReference type="GO" id="GO:0016197">
    <property type="term" value="P:endosomal transport"/>
    <property type="evidence" value="ECO:0007669"/>
    <property type="project" value="TreeGrafter"/>
</dbReference>
<dbReference type="Pfam" id="PF06320">
    <property type="entry name" value="GCN5L1"/>
    <property type="match status" value="1"/>
</dbReference>
<dbReference type="EMBL" id="GG663370">
    <property type="protein sequence ID" value="EEH05887.1"/>
    <property type="molecule type" value="Genomic_DNA"/>
</dbReference>
<protein>
    <recommendedName>
        <fullName evidence="2">Biogenesis of lysosome-related organelles complex 1 subunit 1</fullName>
    </recommendedName>
</protein>
<keyword evidence="3" id="KW-0175">Coiled coil</keyword>
<evidence type="ECO:0000313" key="4">
    <source>
        <dbReference type="EMBL" id="EEH05887.1"/>
    </source>
</evidence>
<evidence type="ECO:0000313" key="5">
    <source>
        <dbReference type="Proteomes" id="UP000001631"/>
    </source>
</evidence>
<reference evidence="4" key="1">
    <citation type="submission" date="2009-02" db="EMBL/GenBank/DDBJ databases">
        <title>The Genome Sequence of Ajellomyces capsulatus strain G186AR.</title>
        <authorList>
            <consortium name="The Broad Institute Genome Sequencing Platform"/>
            <person name="Champion M."/>
            <person name="Cuomo C."/>
            <person name="Ma L.-J."/>
            <person name="Henn M.R."/>
            <person name="Sil A."/>
            <person name="Goldman B."/>
            <person name="Young S.K."/>
            <person name="Kodira C.D."/>
            <person name="Zeng Q."/>
            <person name="Koehrsen M."/>
            <person name="Alvarado L."/>
            <person name="Berlin A."/>
            <person name="Borenstein D."/>
            <person name="Chen Z."/>
            <person name="Engels R."/>
            <person name="Freedman E."/>
            <person name="Gellesch M."/>
            <person name="Goldberg J."/>
            <person name="Griggs A."/>
            <person name="Gujja S."/>
            <person name="Heiman D."/>
            <person name="Hepburn T."/>
            <person name="Howarth C."/>
            <person name="Jen D."/>
            <person name="Larson L."/>
            <person name="Lewis B."/>
            <person name="Mehta T."/>
            <person name="Park D."/>
            <person name="Pearson M."/>
            <person name="Roberts A."/>
            <person name="Saif S."/>
            <person name="Shea T."/>
            <person name="Shenoy N."/>
            <person name="Sisk P."/>
            <person name="Stolte C."/>
            <person name="Sykes S."/>
            <person name="Walk T."/>
            <person name="White J."/>
            <person name="Yandava C."/>
            <person name="Klein B."/>
            <person name="McEwen J.G."/>
            <person name="Puccia R."/>
            <person name="Goldman G.H."/>
            <person name="Felipe M.S."/>
            <person name="Nino-Vega G."/>
            <person name="San-Blas G."/>
            <person name="Taylor J."/>
            <person name="Mendoza L."/>
            <person name="Galagan J."/>
            <person name="Nusbaum C."/>
            <person name="Birren B."/>
        </authorList>
    </citation>
    <scope>NUCLEOTIDE SEQUENCE</scope>
    <source>
        <strain evidence="4">G186AR</strain>
    </source>
</reference>
<dbReference type="AlphaFoldDB" id="C0NSM1"/>
<feature type="coiled-coil region" evidence="3">
    <location>
        <begin position="38"/>
        <end position="107"/>
    </location>
</feature>
<dbReference type="PANTHER" id="PTHR13073:SF0">
    <property type="entry name" value="BIOGENESIS OF LYSOSOME-RELATED ORGANELLES COMPLEX 1 SUBUNIT 1"/>
    <property type="match status" value="1"/>
</dbReference>
<dbReference type="Proteomes" id="UP000001631">
    <property type="component" value="Unassembled WGS sequence"/>
</dbReference>
<name>C0NSM1_AJECG</name>
<gene>
    <name evidence="4" type="ORF">HCBG_06151</name>
</gene>
<dbReference type="VEuPathDB" id="FungiDB:I7I50_06501"/>
<dbReference type="GO" id="GO:0031083">
    <property type="term" value="C:BLOC-1 complex"/>
    <property type="evidence" value="ECO:0007669"/>
    <property type="project" value="InterPro"/>
</dbReference>